<protein>
    <submittedName>
        <fullName evidence="3">Helix-turn-helix transcriptional regulator</fullName>
    </submittedName>
</protein>
<sequence>MITGRQIAAARVLLGLTQEELARRAKLAAEALQSIETGGNDGDEAALTALRSPLEDAGISFIDERATSAAGGVGIRLSVPSTTTVDTDSQETVQYPEMAENGPFGAGG</sequence>
<dbReference type="SUPFAM" id="SSF47413">
    <property type="entry name" value="lambda repressor-like DNA-binding domains"/>
    <property type="match status" value="1"/>
</dbReference>
<organism evidence="3 4">
    <name type="scientific">Rhizobium rosettiformans W3</name>
    <dbReference type="NCBI Taxonomy" id="538378"/>
    <lineage>
        <taxon>Bacteria</taxon>
        <taxon>Pseudomonadati</taxon>
        <taxon>Pseudomonadota</taxon>
        <taxon>Alphaproteobacteria</taxon>
        <taxon>Hyphomicrobiales</taxon>
        <taxon>Rhizobiaceae</taxon>
        <taxon>Rhizobium/Agrobacterium group</taxon>
        <taxon>Rhizobium</taxon>
    </lineage>
</organism>
<name>A0A4S8Q1T4_9HYPH</name>
<dbReference type="Gene3D" id="1.10.260.40">
    <property type="entry name" value="lambda repressor-like DNA-binding domains"/>
    <property type="match status" value="1"/>
</dbReference>
<evidence type="ECO:0000256" key="1">
    <source>
        <dbReference type="SAM" id="MobiDB-lite"/>
    </source>
</evidence>
<dbReference type="InterPro" id="IPR001387">
    <property type="entry name" value="Cro/C1-type_HTH"/>
</dbReference>
<proteinExistence type="predicted"/>
<accession>A0A4S8Q1T4</accession>
<dbReference type="AlphaFoldDB" id="A0A4S8Q1T4"/>
<dbReference type="InterPro" id="IPR010982">
    <property type="entry name" value="Lambda_DNA-bd_dom_sf"/>
</dbReference>
<dbReference type="CDD" id="cd00093">
    <property type="entry name" value="HTH_XRE"/>
    <property type="match status" value="1"/>
</dbReference>
<reference evidence="3 4" key="1">
    <citation type="submission" date="2019-04" db="EMBL/GenBank/DDBJ databases">
        <title>genome sequence of strain W3.</title>
        <authorList>
            <person name="Gao J."/>
            <person name="Sun J."/>
        </authorList>
    </citation>
    <scope>NUCLEOTIDE SEQUENCE [LARGE SCALE GENOMIC DNA]</scope>
    <source>
        <strain evidence="3 4">W3</strain>
    </source>
</reference>
<feature type="region of interest" description="Disordered" evidence="1">
    <location>
        <begin position="79"/>
        <end position="108"/>
    </location>
</feature>
<dbReference type="Pfam" id="PF01381">
    <property type="entry name" value="HTH_3"/>
    <property type="match status" value="1"/>
</dbReference>
<evidence type="ECO:0000259" key="2">
    <source>
        <dbReference type="PROSITE" id="PS50943"/>
    </source>
</evidence>
<dbReference type="GO" id="GO:0003677">
    <property type="term" value="F:DNA binding"/>
    <property type="evidence" value="ECO:0007669"/>
    <property type="project" value="InterPro"/>
</dbReference>
<evidence type="ECO:0000313" key="4">
    <source>
        <dbReference type="Proteomes" id="UP000307378"/>
    </source>
</evidence>
<dbReference type="Proteomes" id="UP000307378">
    <property type="component" value="Unassembled WGS sequence"/>
</dbReference>
<dbReference type="RefSeq" id="WP_136542067.1">
    <property type="nucleotide sequence ID" value="NZ_STGU01000008.1"/>
</dbReference>
<comment type="caution">
    <text evidence="3">The sequence shown here is derived from an EMBL/GenBank/DDBJ whole genome shotgun (WGS) entry which is preliminary data.</text>
</comment>
<feature type="domain" description="HTH cro/C1-type" evidence="2">
    <location>
        <begin position="7"/>
        <end position="38"/>
    </location>
</feature>
<gene>
    <name evidence="3" type="ORF">FAA86_15585</name>
</gene>
<dbReference type="EMBL" id="STGU01000008">
    <property type="protein sequence ID" value="THV34519.1"/>
    <property type="molecule type" value="Genomic_DNA"/>
</dbReference>
<dbReference type="PROSITE" id="PS50943">
    <property type="entry name" value="HTH_CROC1"/>
    <property type="match status" value="1"/>
</dbReference>
<evidence type="ECO:0000313" key="3">
    <source>
        <dbReference type="EMBL" id="THV34519.1"/>
    </source>
</evidence>